<sequence length="290" mass="31754">MATSLQDITNAWGNWMNKQYNGGGVKFTASTNYSQHSELDDYRQYEVQANQQPIVYDPNAPSPEPGTVSSVHTQFRNNSSIPQTYTYKQEETTEQSFTWSVTEDLSIGIEVSASVEVPTVAELGTKVTTTVSFSASQQFSTDHSQTWSVEQPVTAPPMTILDTTMVIGTQSYNINWNANCLLTGYVAIWFNDKVKLSGSNDSHHLYFVKIEKVFNECKQNNLINIKSSEYAINNSSVSAFSSGTFYGGQGVGVQIQVDEQPVGGPSASLAATSNTYMIPVEEDAVLGVEA</sequence>
<dbReference type="SUPFAM" id="SSF56973">
    <property type="entry name" value="Aerolisin/ETX pore-forming domain"/>
    <property type="match status" value="1"/>
</dbReference>
<dbReference type="TCDB" id="1.C.13.1.3">
    <property type="family name" value="the channel-forming leukocidin cytotoxin (ctx) family"/>
</dbReference>
<evidence type="ECO:0000313" key="1">
    <source>
        <dbReference type="EMBL" id="CCH02945.1"/>
    </source>
</evidence>
<dbReference type="OrthoDB" id="1495556at2"/>
<dbReference type="AlphaFoldDB" id="I0KFP2"/>
<organism evidence="1 2">
    <name type="scientific">Fibrella aestuarina BUZ 2</name>
    <dbReference type="NCBI Taxonomy" id="1166018"/>
    <lineage>
        <taxon>Bacteria</taxon>
        <taxon>Pseudomonadati</taxon>
        <taxon>Bacteroidota</taxon>
        <taxon>Cytophagia</taxon>
        <taxon>Cytophagales</taxon>
        <taxon>Spirosomataceae</taxon>
        <taxon>Fibrella</taxon>
    </lineage>
</organism>
<keyword evidence="2" id="KW-1185">Reference proteome</keyword>
<dbReference type="InterPro" id="IPR053280">
    <property type="entry name" value="Aerolysin-like_pore-former"/>
</dbReference>
<dbReference type="KEGG" id="fae:FAES_4946"/>
<dbReference type="Gene3D" id="2.170.15.10">
    <property type="entry name" value="Proaerolysin, chain A, domain 3"/>
    <property type="match status" value="1"/>
</dbReference>
<protein>
    <submittedName>
        <fullName evidence="1">Cytotoxin Leucocidin</fullName>
    </submittedName>
</protein>
<dbReference type="PANTHER" id="PTHR34007">
    <property type="entry name" value="AEROLYSIN-LIKE PROTEIN-RELATED"/>
    <property type="match status" value="1"/>
</dbReference>
<dbReference type="CDD" id="cd20237">
    <property type="entry name" value="PFM_LIN24-like"/>
    <property type="match status" value="1"/>
</dbReference>
<dbReference type="Proteomes" id="UP000011058">
    <property type="component" value="Chromosome"/>
</dbReference>
<proteinExistence type="predicted"/>
<reference evidence="1 2" key="1">
    <citation type="journal article" date="2012" name="J. Bacteriol.">
        <title>Genome Sequence of Fibrella aestuarina BUZ 2T, a Filamentous Marine Bacterium.</title>
        <authorList>
            <person name="Filippini M."/>
            <person name="Qi W."/>
            <person name="Blom J."/>
            <person name="Goesmann A."/>
            <person name="Smits T.H."/>
            <person name="Bagheri H.C."/>
        </authorList>
    </citation>
    <scope>NUCLEOTIDE SEQUENCE [LARGE SCALE GENOMIC DNA]</scope>
    <source>
        <strain evidence="2">BUZ 2T</strain>
    </source>
</reference>
<name>I0KFP2_9BACT</name>
<dbReference type="HOGENOM" id="CLU_958931_0_0_10"/>
<dbReference type="Pfam" id="PF03318">
    <property type="entry name" value="ETX_MTX2"/>
    <property type="match status" value="1"/>
</dbReference>
<accession>I0KFP2</accession>
<evidence type="ECO:0000313" key="2">
    <source>
        <dbReference type="Proteomes" id="UP000011058"/>
    </source>
</evidence>
<dbReference type="EMBL" id="HE796683">
    <property type="protein sequence ID" value="CCH02945.1"/>
    <property type="molecule type" value="Genomic_DNA"/>
</dbReference>
<dbReference type="RefSeq" id="WP_015334044.1">
    <property type="nucleotide sequence ID" value="NC_020054.1"/>
</dbReference>
<gene>
    <name evidence="1" type="primary">ctx</name>
    <name evidence="1" type="ORF">FAES_4946</name>
</gene>
<dbReference type="eggNOG" id="ENOG5033J8A">
    <property type="taxonomic scope" value="Bacteria"/>
</dbReference>
<dbReference type="InterPro" id="IPR004991">
    <property type="entry name" value="Aerolysin-like"/>
</dbReference>
<dbReference type="PANTHER" id="PTHR34007:SF1">
    <property type="entry name" value="AEROLYSIN-LIKE PROTEIN-RELATED"/>
    <property type="match status" value="1"/>
</dbReference>
<dbReference type="STRING" id="1166018.FAES_4946"/>